<dbReference type="VEuPathDB" id="VectorBase:ACUA008538"/>
<proteinExistence type="predicted"/>
<dbReference type="EnsemblMetazoa" id="ACUA008538-RA">
    <property type="protein sequence ID" value="ACUA008538-PA"/>
    <property type="gene ID" value="ACUA008538"/>
</dbReference>
<name>A0A182M3H1_9DIPT</name>
<sequence length="124" mass="12646">MREPIATAPALTAGNVVAPSTATTMFGITNAQIVQSFKGLPPLQGDCPPQPCIVRTVSRASSIGGAGTLRSFKSIGGSGASSPVTSVKRNSSSSSFSSSSERRSVFYTDPEQSSTVSAYIGQGN</sequence>
<protein>
    <submittedName>
        <fullName evidence="2">Uncharacterized protein</fullName>
    </submittedName>
</protein>
<keyword evidence="3" id="KW-1185">Reference proteome</keyword>
<accession>A0A182M3H1</accession>
<reference evidence="3" key="1">
    <citation type="submission" date="2013-09" db="EMBL/GenBank/DDBJ databases">
        <title>The Genome Sequence of Anopheles culicifacies species A.</title>
        <authorList>
            <consortium name="The Broad Institute Genomics Platform"/>
            <person name="Neafsey D.E."/>
            <person name="Besansky N."/>
            <person name="Howell P."/>
            <person name="Walton C."/>
            <person name="Young S.K."/>
            <person name="Zeng Q."/>
            <person name="Gargeya S."/>
            <person name="Fitzgerald M."/>
            <person name="Haas B."/>
            <person name="Abouelleil A."/>
            <person name="Allen A.W."/>
            <person name="Alvarado L."/>
            <person name="Arachchi H.M."/>
            <person name="Berlin A.M."/>
            <person name="Chapman S.B."/>
            <person name="Gainer-Dewar J."/>
            <person name="Goldberg J."/>
            <person name="Griggs A."/>
            <person name="Gujja S."/>
            <person name="Hansen M."/>
            <person name="Howarth C."/>
            <person name="Imamovic A."/>
            <person name="Ireland A."/>
            <person name="Larimer J."/>
            <person name="McCowan C."/>
            <person name="Murphy C."/>
            <person name="Pearson M."/>
            <person name="Poon T.W."/>
            <person name="Priest M."/>
            <person name="Roberts A."/>
            <person name="Saif S."/>
            <person name="Shea T."/>
            <person name="Sisk P."/>
            <person name="Sykes S."/>
            <person name="Wortman J."/>
            <person name="Nusbaum C."/>
            <person name="Birren B."/>
        </authorList>
    </citation>
    <scope>NUCLEOTIDE SEQUENCE [LARGE SCALE GENOMIC DNA]</scope>
    <source>
        <strain evidence="3">A-37</strain>
    </source>
</reference>
<dbReference type="Proteomes" id="UP000075883">
    <property type="component" value="Unassembled WGS sequence"/>
</dbReference>
<reference evidence="2" key="2">
    <citation type="submission" date="2020-05" db="UniProtKB">
        <authorList>
            <consortium name="EnsemblMetazoa"/>
        </authorList>
    </citation>
    <scope>IDENTIFICATION</scope>
    <source>
        <strain evidence="2">A-37</strain>
    </source>
</reference>
<feature type="compositionally biased region" description="Low complexity" evidence="1">
    <location>
        <begin position="81"/>
        <end position="99"/>
    </location>
</feature>
<feature type="region of interest" description="Disordered" evidence="1">
    <location>
        <begin position="69"/>
        <end position="124"/>
    </location>
</feature>
<dbReference type="AlphaFoldDB" id="A0A182M3H1"/>
<evidence type="ECO:0000256" key="1">
    <source>
        <dbReference type="SAM" id="MobiDB-lite"/>
    </source>
</evidence>
<evidence type="ECO:0000313" key="2">
    <source>
        <dbReference type="EnsemblMetazoa" id="ACUA008538-PA"/>
    </source>
</evidence>
<dbReference type="EMBL" id="AXCM01005383">
    <property type="status" value="NOT_ANNOTATED_CDS"/>
    <property type="molecule type" value="Genomic_DNA"/>
</dbReference>
<evidence type="ECO:0000313" key="3">
    <source>
        <dbReference type="Proteomes" id="UP000075883"/>
    </source>
</evidence>
<organism evidence="2 3">
    <name type="scientific">Anopheles culicifacies</name>
    <dbReference type="NCBI Taxonomy" id="139723"/>
    <lineage>
        <taxon>Eukaryota</taxon>
        <taxon>Metazoa</taxon>
        <taxon>Ecdysozoa</taxon>
        <taxon>Arthropoda</taxon>
        <taxon>Hexapoda</taxon>
        <taxon>Insecta</taxon>
        <taxon>Pterygota</taxon>
        <taxon>Neoptera</taxon>
        <taxon>Endopterygota</taxon>
        <taxon>Diptera</taxon>
        <taxon>Nematocera</taxon>
        <taxon>Culicoidea</taxon>
        <taxon>Culicidae</taxon>
        <taxon>Anophelinae</taxon>
        <taxon>Anopheles</taxon>
        <taxon>culicifacies species complex</taxon>
    </lineage>
</organism>